<evidence type="ECO:0000313" key="1">
    <source>
        <dbReference type="EMBL" id="QYN79947.1"/>
    </source>
</evidence>
<organism evidence="1 2">
    <name type="scientific">Kosakonia phage Kc263</name>
    <dbReference type="NCBI Taxonomy" id="2863194"/>
    <lineage>
        <taxon>Viruses</taxon>
        <taxon>Duplodnaviria</taxon>
        <taxon>Heunggongvirae</taxon>
        <taxon>Uroviricota</taxon>
        <taxon>Caudoviricetes</taxon>
        <taxon>Chimalliviridae</taxon>
        <taxon>Branisovskavirus</taxon>
        <taxon>Branisovskavirus Kc263</taxon>
    </lineage>
</organism>
<accession>A0AAE7WFP7</accession>
<protein>
    <submittedName>
        <fullName evidence="1">Capsid protein</fullName>
    </submittedName>
</protein>
<proteinExistence type="predicted"/>
<sequence length="192" mass="22331">MEPILLFPQWNNQNKDYFIDVNKVAPFTIIRNNHPFYKGEFLSSHIKPGVIPNLFVLCRPEGYTWTSTSSIKPDMRIKKLILEVLDDEGKPYYGEVGILDIDDPSTYITLAPTNYREWGIDGKLHHPNGFELFFPYDFLPPLPRWSTINDIPLKISFNTGYWALEFQHTTMDDLNATVVGIDLEIFMDDIER</sequence>
<dbReference type="KEGG" id="vg:77953124"/>
<dbReference type="EMBL" id="MZ348422">
    <property type="protein sequence ID" value="QYN79947.1"/>
    <property type="molecule type" value="Genomic_DNA"/>
</dbReference>
<evidence type="ECO:0000313" key="2">
    <source>
        <dbReference type="Proteomes" id="UP000828443"/>
    </source>
</evidence>
<dbReference type="RefSeq" id="YP_010676759.1">
    <property type="nucleotide sequence ID" value="NC_071015.1"/>
</dbReference>
<keyword evidence="2" id="KW-1185">Reference proteome</keyword>
<reference evidence="1" key="1">
    <citation type="journal article" date="2021" name="Viruses">
        <title>Novel Viruses That Lyse Plant and Human Strains of Kosakonia cowanii.</title>
        <authorList>
            <person name="Petrzik K."/>
            <person name="Brazdova S."/>
            <person name="Krawczyk K."/>
        </authorList>
    </citation>
    <scope>NUCLEOTIDE SEQUENCE</scope>
</reference>
<dbReference type="Proteomes" id="UP000828443">
    <property type="component" value="Segment"/>
</dbReference>
<name>A0AAE7WFP7_9CAUD</name>
<dbReference type="GeneID" id="77953124"/>